<proteinExistence type="predicted"/>
<evidence type="ECO:0000313" key="2">
    <source>
        <dbReference type="Proteomes" id="UP000325945"/>
    </source>
</evidence>
<reference evidence="2" key="1">
    <citation type="submission" date="2019-04" db="EMBL/GenBank/DDBJ databases">
        <title>Friends and foes A comparative genomics studyof 23 Aspergillus species from section Flavi.</title>
        <authorList>
            <consortium name="DOE Joint Genome Institute"/>
            <person name="Kjaerbolling I."/>
            <person name="Vesth T."/>
            <person name="Frisvad J.C."/>
            <person name="Nybo J.L."/>
            <person name="Theobald S."/>
            <person name="Kildgaard S."/>
            <person name="Isbrandt T."/>
            <person name="Kuo A."/>
            <person name="Sato A."/>
            <person name="Lyhne E.K."/>
            <person name="Kogle M.E."/>
            <person name="Wiebenga A."/>
            <person name="Kun R.S."/>
            <person name="Lubbers R.J."/>
            <person name="Makela M.R."/>
            <person name="Barry K."/>
            <person name="Chovatia M."/>
            <person name="Clum A."/>
            <person name="Daum C."/>
            <person name="Haridas S."/>
            <person name="He G."/>
            <person name="LaButti K."/>
            <person name="Lipzen A."/>
            <person name="Mondo S."/>
            <person name="Riley R."/>
            <person name="Salamov A."/>
            <person name="Simmons B.A."/>
            <person name="Magnuson J.K."/>
            <person name="Henrissat B."/>
            <person name="Mortensen U.H."/>
            <person name="Larsen T.O."/>
            <person name="Devries R.P."/>
            <person name="Grigoriev I.V."/>
            <person name="Machida M."/>
            <person name="Baker S.E."/>
            <person name="Andersen M.R."/>
        </authorList>
    </citation>
    <scope>NUCLEOTIDE SEQUENCE [LARGE SCALE GENOMIC DNA]</scope>
    <source>
        <strain evidence="2">CBS 130017</strain>
    </source>
</reference>
<keyword evidence="2" id="KW-1185">Reference proteome</keyword>
<sequence>MQLRYRIHSDKYDPLDYPQTLEETKERLRVQAQHTAQYASALAEDFQERAEQFDMDGLSDEEIDDEIDRMSQETKEEIASHIEETTKLLKAFRRNVARRDLGEEQERSLMDCVKEAFHTAFKTVTECFRFVCEKVRQGWLKCKEGVQ</sequence>
<accession>A0A5N6XJC9</accession>
<dbReference type="Proteomes" id="UP000325945">
    <property type="component" value="Unassembled WGS sequence"/>
</dbReference>
<evidence type="ECO:0000313" key="1">
    <source>
        <dbReference type="EMBL" id="KAE8332229.1"/>
    </source>
</evidence>
<protein>
    <submittedName>
        <fullName evidence="1">Uncharacterized protein</fullName>
    </submittedName>
</protein>
<gene>
    <name evidence="1" type="ORF">BDV39DRAFT_200382</name>
</gene>
<dbReference type="AlphaFoldDB" id="A0A5N6XJC9"/>
<dbReference type="EMBL" id="ML741766">
    <property type="protein sequence ID" value="KAE8332229.1"/>
    <property type="molecule type" value="Genomic_DNA"/>
</dbReference>
<name>A0A5N6XJC9_9EURO</name>
<organism evidence="1 2">
    <name type="scientific">Aspergillus sergii</name>
    <dbReference type="NCBI Taxonomy" id="1034303"/>
    <lineage>
        <taxon>Eukaryota</taxon>
        <taxon>Fungi</taxon>
        <taxon>Dikarya</taxon>
        <taxon>Ascomycota</taxon>
        <taxon>Pezizomycotina</taxon>
        <taxon>Eurotiomycetes</taxon>
        <taxon>Eurotiomycetidae</taxon>
        <taxon>Eurotiales</taxon>
        <taxon>Aspergillaceae</taxon>
        <taxon>Aspergillus</taxon>
        <taxon>Aspergillus subgen. Circumdati</taxon>
    </lineage>
</organism>